<accession>A0A6A6BB04</accession>
<dbReference type="Pfam" id="PF12311">
    <property type="entry name" value="DUF3632"/>
    <property type="match status" value="1"/>
</dbReference>
<dbReference type="PANTHER" id="PTHR38797">
    <property type="entry name" value="NUCLEAR PORE COMPLEX PROTEIN NUP85-RELATED"/>
    <property type="match status" value="1"/>
</dbReference>
<evidence type="ECO:0000313" key="1">
    <source>
        <dbReference type="EMBL" id="KAF2141216.1"/>
    </source>
</evidence>
<evidence type="ECO:0000313" key="2">
    <source>
        <dbReference type="Proteomes" id="UP000799438"/>
    </source>
</evidence>
<dbReference type="PANTHER" id="PTHR38797:SF6">
    <property type="match status" value="1"/>
</dbReference>
<dbReference type="RefSeq" id="XP_033396929.1">
    <property type="nucleotide sequence ID" value="XM_033546237.1"/>
</dbReference>
<name>A0A6A6BB04_9PEZI</name>
<organism evidence="1 2">
    <name type="scientific">Aplosporella prunicola CBS 121167</name>
    <dbReference type="NCBI Taxonomy" id="1176127"/>
    <lineage>
        <taxon>Eukaryota</taxon>
        <taxon>Fungi</taxon>
        <taxon>Dikarya</taxon>
        <taxon>Ascomycota</taxon>
        <taxon>Pezizomycotina</taxon>
        <taxon>Dothideomycetes</taxon>
        <taxon>Dothideomycetes incertae sedis</taxon>
        <taxon>Botryosphaeriales</taxon>
        <taxon>Aplosporellaceae</taxon>
        <taxon>Aplosporella</taxon>
    </lineage>
</organism>
<gene>
    <name evidence="1" type="ORF">K452DRAFT_359018</name>
</gene>
<dbReference type="InterPro" id="IPR053204">
    <property type="entry name" value="Oxopyrrolidines_Biosynth-assoc"/>
</dbReference>
<dbReference type="OrthoDB" id="3350591at2759"/>
<proteinExistence type="predicted"/>
<protein>
    <submittedName>
        <fullName evidence="1">Uncharacterized protein</fullName>
    </submittedName>
</protein>
<dbReference type="Proteomes" id="UP000799438">
    <property type="component" value="Unassembled WGS sequence"/>
</dbReference>
<sequence>MSRLGGAKSWRDRQAKIHAYLEPRPEFKILNAIVQQPHESAAQQSLPDAVQQIVDLAPARIPGDDALGDQIYALSLCVLEVVERTDDPMRLRWLVEFLQQLRKVALTDDSGQPVRSCDSLVYTELGGFGPVFADTLGSFDPLDSDILPEDEKAWENLSVFFAQLTGTSTADCTNWSLWSLTAFHYAFVEPRGPGNAVSNLPTPIAVRAACIWFLYAGEVLWSNVQTGFNFGKVPKGEQPDFNREKWNAWRQRLMEYQSRFTDGRTKKFIEDALAEIKRVEGKGH</sequence>
<dbReference type="EMBL" id="ML995487">
    <property type="protein sequence ID" value="KAF2141216.1"/>
    <property type="molecule type" value="Genomic_DNA"/>
</dbReference>
<keyword evidence="2" id="KW-1185">Reference proteome</keyword>
<reference evidence="1" key="1">
    <citation type="journal article" date="2020" name="Stud. Mycol.">
        <title>101 Dothideomycetes genomes: a test case for predicting lifestyles and emergence of pathogens.</title>
        <authorList>
            <person name="Haridas S."/>
            <person name="Albert R."/>
            <person name="Binder M."/>
            <person name="Bloem J."/>
            <person name="Labutti K."/>
            <person name="Salamov A."/>
            <person name="Andreopoulos B."/>
            <person name="Baker S."/>
            <person name="Barry K."/>
            <person name="Bills G."/>
            <person name="Bluhm B."/>
            <person name="Cannon C."/>
            <person name="Castanera R."/>
            <person name="Culley D."/>
            <person name="Daum C."/>
            <person name="Ezra D."/>
            <person name="Gonzalez J."/>
            <person name="Henrissat B."/>
            <person name="Kuo A."/>
            <person name="Liang C."/>
            <person name="Lipzen A."/>
            <person name="Lutzoni F."/>
            <person name="Magnuson J."/>
            <person name="Mondo S."/>
            <person name="Nolan M."/>
            <person name="Ohm R."/>
            <person name="Pangilinan J."/>
            <person name="Park H.-J."/>
            <person name="Ramirez L."/>
            <person name="Alfaro M."/>
            <person name="Sun H."/>
            <person name="Tritt A."/>
            <person name="Yoshinaga Y."/>
            <person name="Zwiers L.-H."/>
            <person name="Turgeon B."/>
            <person name="Goodwin S."/>
            <person name="Spatafora J."/>
            <person name="Crous P."/>
            <person name="Grigoriev I."/>
        </authorList>
    </citation>
    <scope>NUCLEOTIDE SEQUENCE</scope>
    <source>
        <strain evidence="1">CBS 121167</strain>
    </source>
</reference>
<dbReference type="GeneID" id="54303743"/>
<dbReference type="InterPro" id="IPR022085">
    <property type="entry name" value="OpdG"/>
</dbReference>
<dbReference type="AlphaFoldDB" id="A0A6A6BB04"/>